<dbReference type="GO" id="GO:0009584">
    <property type="term" value="P:detection of visible light"/>
    <property type="evidence" value="ECO:0007669"/>
    <property type="project" value="InterPro"/>
</dbReference>
<dbReference type="GO" id="GO:0000155">
    <property type="term" value="F:phosphorelay sensor kinase activity"/>
    <property type="evidence" value="ECO:0007669"/>
    <property type="project" value="InterPro"/>
</dbReference>
<evidence type="ECO:0000313" key="15">
    <source>
        <dbReference type="Proteomes" id="UP000218238"/>
    </source>
</evidence>
<dbReference type="FunFam" id="3.30.565.10:FF:000006">
    <property type="entry name" value="Sensor histidine kinase WalK"/>
    <property type="match status" value="1"/>
</dbReference>
<dbReference type="GO" id="GO:0030295">
    <property type="term" value="F:protein kinase activator activity"/>
    <property type="evidence" value="ECO:0007669"/>
    <property type="project" value="TreeGrafter"/>
</dbReference>
<evidence type="ECO:0000256" key="1">
    <source>
        <dbReference type="ARBA" id="ARBA00000085"/>
    </source>
</evidence>
<dbReference type="OrthoDB" id="9760752at2"/>
<evidence type="ECO:0000256" key="7">
    <source>
        <dbReference type="ARBA" id="ARBA00022679"/>
    </source>
</evidence>
<comment type="function">
    <text evidence="11">Photoreceptor which exists in two forms that are reversibly interconvertible by light: the R form that absorbs maximally in the red region of the spectrum and the FR form that absorbs maximally in the far-red region.</text>
</comment>
<organism evidence="14 15">
    <name type="scientific">Brunnivagina elsteri CCALA 953</name>
    <dbReference type="NCBI Taxonomy" id="987040"/>
    <lineage>
        <taxon>Bacteria</taxon>
        <taxon>Bacillati</taxon>
        <taxon>Cyanobacteriota</taxon>
        <taxon>Cyanophyceae</taxon>
        <taxon>Nostocales</taxon>
        <taxon>Calotrichaceae</taxon>
        <taxon>Brunnivagina</taxon>
    </lineage>
</organism>
<evidence type="ECO:0000256" key="2">
    <source>
        <dbReference type="ARBA" id="ARBA00006402"/>
    </source>
</evidence>
<dbReference type="PROSITE" id="PS50109">
    <property type="entry name" value="HIS_KIN"/>
    <property type="match status" value="1"/>
</dbReference>
<dbReference type="AlphaFoldDB" id="A0A2A2TLD5"/>
<proteinExistence type="inferred from homology"/>
<dbReference type="InterPro" id="IPR003661">
    <property type="entry name" value="HisK_dim/P_dom"/>
</dbReference>
<dbReference type="Pfam" id="PF00360">
    <property type="entry name" value="PHY"/>
    <property type="match status" value="1"/>
</dbReference>
<dbReference type="InterPro" id="IPR036890">
    <property type="entry name" value="HATPase_C_sf"/>
</dbReference>
<dbReference type="InterPro" id="IPR016132">
    <property type="entry name" value="Phyto_chromo_attachment"/>
</dbReference>
<dbReference type="GO" id="GO:0009881">
    <property type="term" value="F:photoreceptor activity"/>
    <property type="evidence" value="ECO:0007669"/>
    <property type="project" value="UniProtKB-KW"/>
</dbReference>
<dbReference type="PROSITE" id="PS50046">
    <property type="entry name" value="PHYTOCHROME_2"/>
    <property type="match status" value="1"/>
</dbReference>
<dbReference type="Gene3D" id="3.30.565.10">
    <property type="entry name" value="Histidine kinase-like ATPase, C-terminal domain"/>
    <property type="match status" value="1"/>
</dbReference>
<feature type="domain" description="Histidine kinase" evidence="13">
    <location>
        <begin position="535"/>
        <end position="756"/>
    </location>
</feature>
<dbReference type="SMART" id="SM00387">
    <property type="entry name" value="HATPase_c"/>
    <property type="match status" value="1"/>
</dbReference>
<keyword evidence="15" id="KW-1185">Reference proteome</keyword>
<evidence type="ECO:0000256" key="5">
    <source>
        <dbReference type="ARBA" id="ARBA00022553"/>
    </source>
</evidence>
<dbReference type="EMBL" id="NTFS01000057">
    <property type="protein sequence ID" value="PAX58411.1"/>
    <property type="molecule type" value="Genomic_DNA"/>
</dbReference>
<evidence type="ECO:0000256" key="11">
    <source>
        <dbReference type="ARBA" id="ARBA00055745"/>
    </source>
</evidence>
<evidence type="ECO:0000313" key="14">
    <source>
        <dbReference type="EMBL" id="PAX58411.1"/>
    </source>
</evidence>
<dbReference type="GO" id="GO:0006355">
    <property type="term" value="P:regulation of DNA-templated transcription"/>
    <property type="evidence" value="ECO:0007669"/>
    <property type="project" value="InterPro"/>
</dbReference>
<evidence type="ECO:0000256" key="8">
    <source>
        <dbReference type="ARBA" id="ARBA00022777"/>
    </source>
</evidence>
<evidence type="ECO:0000256" key="6">
    <source>
        <dbReference type="ARBA" id="ARBA00022606"/>
    </source>
</evidence>
<evidence type="ECO:0000256" key="4">
    <source>
        <dbReference type="ARBA" id="ARBA00022543"/>
    </source>
</evidence>
<dbReference type="InterPro" id="IPR035965">
    <property type="entry name" value="PAS-like_dom_sf"/>
</dbReference>
<dbReference type="PANTHER" id="PTHR42878">
    <property type="entry name" value="TWO-COMPONENT HISTIDINE KINASE"/>
    <property type="match status" value="1"/>
</dbReference>
<dbReference type="InterPro" id="IPR003018">
    <property type="entry name" value="GAF"/>
</dbReference>
<dbReference type="InterPro" id="IPR036097">
    <property type="entry name" value="HisK_dim/P_sf"/>
</dbReference>
<evidence type="ECO:0000259" key="12">
    <source>
        <dbReference type="PROSITE" id="PS50046"/>
    </source>
</evidence>
<accession>A0A2A2TLD5</accession>
<dbReference type="Gene3D" id="3.30.450.270">
    <property type="match status" value="1"/>
</dbReference>
<comment type="similarity">
    <text evidence="2">In the N-terminal section; belongs to the phytochrome family.</text>
</comment>
<dbReference type="RefSeq" id="WP_095721132.1">
    <property type="nucleotide sequence ID" value="NZ_NTFS01000057.1"/>
</dbReference>
<dbReference type="Proteomes" id="UP000218238">
    <property type="component" value="Unassembled WGS sequence"/>
</dbReference>
<dbReference type="SUPFAM" id="SSF55785">
    <property type="entry name" value="PYP-like sensor domain (PAS domain)"/>
    <property type="match status" value="1"/>
</dbReference>
<comment type="caution">
    <text evidence="14">The sequence shown here is derived from an EMBL/GenBank/DDBJ whole genome shotgun (WGS) entry which is preliminary data.</text>
</comment>
<dbReference type="InterPro" id="IPR005467">
    <property type="entry name" value="His_kinase_dom"/>
</dbReference>
<dbReference type="InterPro" id="IPR013654">
    <property type="entry name" value="PAS_2"/>
</dbReference>
<dbReference type="SMART" id="SM00065">
    <property type="entry name" value="GAF"/>
    <property type="match status" value="1"/>
</dbReference>
<dbReference type="InterPro" id="IPR003594">
    <property type="entry name" value="HATPase_dom"/>
</dbReference>
<evidence type="ECO:0000256" key="3">
    <source>
        <dbReference type="ARBA" id="ARBA00012438"/>
    </source>
</evidence>
<dbReference type="InterPro" id="IPR043150">
    <property type="entry name" value="Phytochrome_PHY_sf"/>
</dbReference>
<keyword evidence="5" id="KW-0597">Phosphoprotein</keyword>
<dbReference type="PANTHER" id="PTHR42878:SF15">
    <property type="entry name" value="BACTERIOPHYTOCHROME"/>
    <property type="match status" value="1"/>
</dbReference>
<dbReference type="CDD" id="cd00082">
    <property type="entry name" value="HisKA"/>
    <property type="match status" value="1"/>
</dbReference>
<dbReference type="InterPro" id="IPR013515">
    <property type="entry name" value="Phytochrome_cen-reg"/>
</dbReference>
<dbReference type="SUPFAM" id="SSF47384">
    <property type="entry name" value="Homodimeric domain of signal transducing histidine kinase"/>
    <property type="match status" value="1"/>
</dbReference>
<dbReference type="SUPFAM" id="SSF55781">
    <property type="entry name" value="GAF domain-like"/>
    <property type="match status" value="2"/>
</dbReference>
<gene>
    <name evidence="14" type="ORF">CK510_07625</name>
</gene>
<dbReference type="InterPro" id="IPR001294">
    <property type="entry name" value="Phytochrome"/>
</dbReference>
<evidence type="ECO:0000259" key="13">
    <source>
        <dbReference type="PROSITE" id="PS50109"/>
    </source>
</evidence>
<keyword evidence="9" id="KW-0157">Chromophore</keyword>
<keyword evidence="7" id="KW-0808">Transferase</keyword>
<evidence type="ECO:0000256" key="10">
    <source>
        <dbReference type="ARBA" id="ARBA00023170"/>
    </source>
</evidence>
<keyword evidence="6" id="KW-0716">Sensory transduction</keyword>
<sequence>MKKHEFIIAENLDLTNCDREPIHIPGSIQSHGLLFVLQEPEFKILQVSKNTYELIGYDYEDLLNQPLTKFLSEEQINAIAQCLDGDFECVNPLKLSIQVEENLLYFDGIVHRDREMVILELEPTDNREYINFLKFYHLINSTVSKLQNAPTLQKMCQIVVKKVRKLTGFERVMVYKFDEDGTGCVIAEEKRDDLSPYLQLCYPHSDIPKQARQLYSCNWLRIIPDVNYEPIEIVPALNPLTNTTVDLSFSVLRSVSPIHIEYLKNMRVTASMSISIMKNKKLWGLIACHHSSPQYLSYEIRTACEFLGKIISSELVDKEANEDFDYKMKLRFIQGKFIESISQAESFMTALAESGSNLLEIVNATGAFICLEHQHIIIGNTPEISDLHKLLAWIENQTQDNIFSTNILPKVYPQAEEFKDVGSGLLALTISRIHRNYILWFRAEVIRTVNWGGNPNKPVETIENGASRLVPRKSFEMWQETVKNSSLPWKDYEIEAVTELRSAIVNIVLRRADELAKINIELERSNSELDTFAYIASHDLKEPLRGIYNYSSFLMEDYADVLDEDGLSKLKTLLRLTQKMENLIESLLHFSRLGRAELSRQRINLNELLQGVIDVININYQQSFVDIIIPRSLPEIIGDRIQINELFTNLITNAIKYNDKANKRVEIGFIDADETSQDDSQQFKVFYVKDNGIGIPEKHYDTVFRIFKRLHGQKEYSGGTGAGLTIAKKIVERHGGKISIESIVEEGTTFFLSLPI</sequence>
<dbReference type="SUPFAM" id="SSF55874">
    <property type="entry name" value="ATPase domain of HSP90 chaperone/DNA topoisomerase II/histidine kinase"/>
    <property type="match status" value="1"/>
</dbReference>
<dbReference type="GO" id="GO:0007234">
    <property type="term" value="P:osmosensory signaling via phosphorelay pathway"/>
    <property type="evidence" value="ECO:0007669"/>
    <property type="project" value="TreeGrafter"/>
</dbReference>
<dbReference type="Gene3D" id="3.30.450.20">
    <property type="entry name" value="PAS domain"/>
    <property type="match status" value="1"/>
</dbReference>
<dbReference type="Pfam" id="PF00512">
    <property type="entry name" value="HisKA"/>
    <property type="match status" value="1"/>
</dbReference>
<dbReference type="Pfam" id="PF08446">
    <property type="entry name" value="PAS_2"/>
    <property type="match status" value="1"/>
</dbReference>
<comment type="catalytic activity">
    <reaction evidence="1">
        <text>ATP + protein L-histidine = ADP + protein N-phospho-L-histidine.</text>
        <dbReference type="EC" id="2.7.13.3"/>
    </reaction>
</comment>
<dbReference type="SMART" id="SM00388">
    <property type="entry name" value="HisKA"/>
    <property type="match status" value="1"/>
</dbReference>
<name>A0A2A2TLD5_9CYAN</name>
<protein>
    <recommendedName>
        <fullName evidence="3">histidine kinase</fullName>
        <ecNumber evidence="3">2.7.13.3</ecNumber>
    </recommendedName>
</protein>
<dbReference type="Pfam" id="PF01590">
    <property type="entry name" value="GAF"/>
    <property type="match status" value="1"/>
</dbReference>
<reference evidence="14 15" key="1">
    <citation type="submission" date="2017-08" db="EMBL/GenBank/DDBJ databases">
        <title>Draft genome sequence of filamentous cyanobacterium Calothrix elsteri CCALA 953.</title>
        <authorList>
            <person name="Gagunashvili A.N."/>
            <person name="Elster J."/>
            <person name="Andresson O.S."/>
        </authorList>
    </citation>
    <scope>NUCLEOTIDE SEQUENCE [LARGE SCALE GENOMIC DNA]</scope>
    <source>
        <strain evidence="14 15">CCALA 953</strain>
    </source>
</reference>
<evidence type="ECO:0000256" key="9">
    <source>
        <dbReference type="ARBA" id="ARBA00022991"/>
    </source>
</evidence>
<keyword evidence="8" id="KW-0418">Kinase</keyword>
<keyword evidence="4" id="KW-0600">Photoreceptor protein</keyword>
<dbReference type="PRINTS" id="PR01033">
    <property type="entry name" value="PHYTOCHROME"/>
</dbReference>
<dbReference type="GO" id="GO:0000156">
    <property type="term" value="F:phosphorelay response regulator activity"/>
    <property type="evidence" value="ECO:0007669"/>
    <property type="project" value="TreeGrafter"/>
</dbReference>
<keyword evidence="10" id="KW-0675">Receptor</keyword>
<dbReference type="InterPro" id="IPR029016">
    <property type="entry name" value="GAF-like_dom_sf"/>
</dbReference>
<dbReference type="Pfam" id="PF02518">
    <property type="entry name" value="HATPase_c"/>
    <property type="match status" value="1"/>
</dbReference>
<dbReference type="Gene3D" id="3.30.450.40">
    <property type="match status" value="1"/>
</dbReference>
<dbReference type="Gene3D" id="1.10.287.130">
    <property type="match status" value="1"/>
</dbReference>
<feature type="domain" description="Phytochrome chromophore attachment site" evidence="12">
    <location>
        <begin position="151"/>
        <end position="309"/>
    </location>
</feature>
<dbReference type="InterPro" id="IPR050351">
    <property type="entry name" value="BphY/WalK/GraS-like"/>
</dbReference>
<dbReference type="EC" id="2.7.13.3" evidence="3"/>